<comment type="caution">
    <text evidence="3">The sequence shown here is derived from an EMBL/GenBank/DDBJ whole genome shotgun (WGS) entry which is preliminary data.</text>
</comment>
<gene>
    <name evidence="3" type="ORF">Trco_004624</name>
</gene>
<dbReference type="OrthoDB" id="10255128at2759"/>
<feature type="domain" description="Ysc84 actin-binding" evidence="2">
    <location>
        <begin position="126"/>
        <end position="173"/>
    </location>
</feature>
<feature type="compositionally biased region" description="Polar residues" evidence="1">
    <location>
        <begin position="18"/>
        <end position="27"/>
    </location>
</feature>
<evidence type="ECO:0000313" key="3">
    <source>
        <dbReference type="EMBL" id="KAH6608311.1"/>
    </source>
</evidence>
<organism evidence="3 4">
    <name type="scientific">Trichoderma cornu-damae</name>
    <dbReference type="NCBI Taxonomy" id="654480"/>
    <lineage>
        <taxon>Eukaryota</taxon>
        <taxon>Fungi</taxon>
        <taxon>Dikarya</taxon>
        <taxon>Ascomycota</taxon>
        <taxon>Pezizomycotina</taxon>
        <taxon>Sordariomycetes</taxon>
        <taxon>Hypocreomycetidae</taxon>
        <taxon>Hypocreales</taxon>
        <taxon>Hypocreaceae</taxon>
        <taxon>Trichoderma</taxon>
    </lineage>
</organism>
<name>A0A9P8QND7_9HYPO</name>
<dbReference type="EMBL" id="JAIWOZ010000003">
    <property type="protein sequence ID" value="KAH6608311.1"/>
    <property type="molecule type" value="Genomic_DNA"/>
</dbReference>
<reference evidence="3" key="1">
    <citation type="submission" date="2021-08" db="EMBL/GenBank/DDBJ databases">
        <title>Chromosome-Level Trichoderma cornu-damae using Hi-C Data.</title>
        <authorList>
            <person name="Kim C.S."/>
        </authorList>
    </citation>
    <scope>NUCLEOTIDE SEQUENCE</scope>
    <source>
        <strain evidence="3">KA19-0412C</strain>
    </source>
</reference>
<sequence length="173" mass="18863">MAHAGSEKGACVDPAGTSLPTNPNTTKSTDRTIDPIQEKPRNRVISTIPPNFIFKAVGLAIFTTFRAGFEISGATDSGILIARLPDGPWSPSFRYPAASCPRWLPDRPRYLRLHKKNHRRRLGASAVEPVFSCIKLRGFYAEIRIDGIVVAEGKDANTAFSGQNVSVDQILKG</sequence>
<dbReference type="PANTHER" id="PTHR15629:SF8">
    <property type="entry name" value="DUF500 DOMAIN PROTEIN (AFU_ORTHOLOGUE AFUA_5G07310)"/>
    <property type="match status" value="1"/>
</dbReference>
<evidence type="ECO:0000256" key="1">
    <source>
        <dbReference type="SAM" id="MobiDB-lite"/>
    </source>
</evidence>
<dbReference type="AlphaFoldDB" id="A0A9P8QND7"/>
<evidence type="ECO:0000259" key="2">
    <source>
        <dbReference type="Pfam" id="PF04366"/>
    </source>
</evidence>
<dbReference type="InterPro" id="IPR051702">
    <property type="entry name" value="SH3_domain_YSC84-like"/>
</dbReference>
<accession>A0A9P8QND7</accession>
<dbReference type="GO" id="GO:0035091">
    <property type="term" value="F:phosphatidylinositol binding"/>
    <property type="evidence" value="ECO:0007669"/>
    <property type="project" value="TreeGrafter"/>
</dbReference>
<dbReference type="Pfam" id="PF04366">
    <property type="entry name" value="Ysc84"/>
    <property type="match status" value="1"/>
</dbReference>
<feature type="region of interest" description="Disordered" evidence="1">
    <location>
        <begin position="1"/>
        <end position="32"/>
    </location>
</feature>
<dbReference type="Proteomes" id="UP000827724">
    <property type="component" value="Unassembled WGS sequence"/>
</dbReference>
<keyword evidence="4" id="KW-1185">Reference proteome</keyword>
<proteinExistence type="predicted"/>
<dbReference type="PANTHER" id="PTHR15629">
    <property type="entry name" value="SH3YL1 PROTEIN"/>
    <property type="match status" value="1"/>
</dbReference>
<evidence type="ECO:0000313" key="4">
    <source>
        <dbReference type="Proteomes" id="UP000827724"/>
    </source>
</evidence>
<protein>
    <recommendedName>
        <fullName evidence="2">Ysc84 actin-binding domain-containing protein</fullName>
    </recommendedName>
</protein>
<dbReference type="InterPro" id="IPR007461">
    <property type="entry name" value="Ysc84_actin-binding"/>
</dbReference>